<dbReference type="AlphaFoldDB" id="A0AAD7CF67"/>
<evidence type="ECO:0000259" key="2">
    <source>
        <dbReference type="PROSITE" id="PS51792"/>
    </source>
</evidence>
<dbReference type="EMBL" id="JARKIF010000002">
    <property type="protein sequence ID" value="KAJ7647309.1"/>
    <property type="molecule type" value="Genomic_DNA"/>
</dbReference>
<protein>
    <recommendedName>
        <fullName evidence="2">Yippee domain-containing protein</fullName>
    </recommendedName>
</protein>
<feature type="region of interest" description="Disordered" evidence="1">
    <location>
        <begin position="1"/>
        <end position="21"/>
    </location>
</feature>
<comment type="caution">
    <text evidence="3">The sequence shown here is derived from an EMBL/GenBank/DDBJ whole genome shotgun (WGS) entry which is preliminary data.</text>
</comment>
<organism evidence="3 4">
    <name type="scientific">Roridomyces roridus</name>
    <dbReference type="NCBI Taxonomy" id="1738132"/>
    <lineage>
        <taxon>Eukaryota</taxon>
        <taxon>Fungi</taxon>
        <taxon>Dikarya</taxon>
        <taxon>Basidiomycota</taxon>
        <taxon>Agaricomycotina</taxon>
        <taxon>Agaricomycetes</taxon>
        <taxon>Agaricomycetidae</taxon>
        <taxon>Agaricales</taxon>
        <taxon>Marasmiineae</taxon>
        <taxon>Mycenaceae</taxon>
        <taxon>Roridomyces</taxon>
    </lineage>
</organism>
<name>A0AAD7CF67_9AGAR</name>
<dbReference type="InterPro" id="IPR039058">
    <property type="entry name" value="Yippee_fam"/>
</dbReference>
<dbReference type="PANTHER" id="PTHR13848">
    <property type="entry name" value="PROTEIN YIPPEE-LIKE CG15309-RELATED"/>
    <property type="match status" value="1"/>
</dbReference>
<accession>A0AAD7CF67</accession>
<reference evidence="3" key="1">
    <citation type="submission" date="2023-03" db="EMBL/GenBank/DDBJ databases">
        <title>Massive genome expansion in bonnet fungi (Mycena s.s.) driven by repeated elements and novel gene families across ecological guilds.</title>
        <authorList>
            <consortium name="Lawrence Berkeley National Laboratory"/>
            <person name="Harder C.B."/>
            <person name="Miyauchi S."/>
            <person name="Viragh M."/>
            <person name="Kuo A."/>
            <person name="Thoen E."/>
            <person name="Andreopoulos B."/>
            <person name="Lu D."/>
            <person name="Skrede I."/>
            <person name="Drula E."/>
            <person name="Henrissat B."/>
            <person name="Morin E."/>
            <person name="Kohler A."/>
            <person name="Barry K."/>
            <person name="LaButti K."/>
            <person name="Morin E."/>
            <person name="Salamov A."/>
            <person name="Lipzen A."/>
            <person name="Mereny Z."/>
            <person name="Hegedus B."/>
            <person name="Baldrian P."/>
            <person name="Stursova M."/>
            <person name="Weitz H."/>
            <person name="Taylor A."/>
            <person name="Grigoriev I.V."/>
            <person name="Nagy L.G."/>
            <person name="Martin F."/>
            <person name="Kauserud H."/>
        </authorList>
    </citation>
    <scope>NUCLEOTIDE SEQUENCE</scope>
    <source>
        <strain evidence="3">9284</strain>
    </source>
</reference>
<dbReference type="Proteomes" id="UP001221142">
    <property type="component" value="Unassembled WGS sequence"/>
</dbReference>
<keyword evidence="4" id="KW-1185">Reference proteome</keyword>
<dbReference type="InterPro" id="IPR034751">
    <property type="entry name" value="Yippee"/>
</dbReference>
<proteinExistence type="predicted"/>
<dbReference type="PROSITE" id="PS51792">
    <property type="entry name" value="YIPPEE"/>
    <property type="match status" value="1"/>
</dbReference>
<evidence type="ECO:0000313" key="4">
    <source>
        <dbReference type="Proteomes" id="UP001221142"/>
    </source>
</evidence>
<sequence length="153" mass="16976">MESDPPKSPRRLPSIPRTRHLSRPLPKIPLALACKQCGSSISSLNCMFPDSEIPPESRSFKGFSGKASLFTETYNVRLAPATVQLMNTGAHTLSEITCAKCSQYLGFKIVRAHETSERWKEQLFLLELAELEPPEDTRARRASADSLLGEESS</sequence>
<evidence type="ECO:0000313" key="3">
    <source>
        <dbReference type="EMBL" id="KAJ7647309.1"/>
    </source>
</evidence>
<evidence type="ECO:0000256" key="1">
    <source>
        <dbReference type="SAM" id="MobiDB-lite"/>
    </source>
</evidence>
<feature type="region of interest" description="Disordered" evidence="1">
    <location>
        <begin position="134"/>
        <end position="153"/>
    </location>
</feature>
<gene>
    <name evidence="3" type="ORF">FB45DRAFT_893015</name>
</gene>
<feature type="domain" description="Yippee" evidence="2">
    <location>
        <begin position="30"/>
        <end position="135"/>
    </location>
</feature>